<accession>A0A5N7MNL3</accession>
<keyword evidence="5 6" id="KW-0472">Membrane</keyword>
<feature type="transmembrane region" description="Helical" evidence="6">
    <location>
        <begin position="305"/>
        <end position="323"/>
    </location>
</feature>
<organism evidence="8 9">
    <name type="scientific">Microvirga tunisiensis</name>
    <dbReference type="NCBI Taxonomy" id="2108360"/>
    <lineage>
        <taxon>Bacteria</taxon>
        <taxon>Pseudomonadati</taxon>
        <taxon>Pseudomonadota</taxon>
        <taxon>Alphaproteobacteria</taxon>
        <taxon>Hyphomicrobiales</taxon>
        <taxon>Methylobacteriaceae</taxon>
        <taxon>Microvirga</taxon>
    </lineage>
</organism>
<feature type="transmembrane region" description="Helical" evidence="6">
    <location>
        <begin position="335"/>
        <end position="354"/>
    </location>
</feature>
<evidence type="ECO:0000313" key="8">
    <source>
        <dbReference type="EMBL" id="MPR28607.1"/>
    </source>
</evidence>
<dbReference type="InterPro" id="IPR020846">
    <property type="entry name" value="MFS_dom"/>
</dbReference>
<feature type="transmembrane region" description="Helical" evidence="6">
    <location>
        <begin position="215"/>
        <end position="234"/>
    </location>
</feature>
<feature type="domain" description="Major facilitator superfamily (MFS) profile" evidence="7">
    <location>
        <begin position="23"/>
        <end position="469"/>
    </location>
</feature>
<feature type="transmembrane region" description="Helical" evidence="6">
    <location>
        <begin position="167"/>
        <end position="188"/>
    </location>
</feature>
<evidence type="ECO:0000256" key="5">
    <source>
        <dbReference type="ARBA" id="ARBA00023136"/>
    </source>
</evidence>
<evidence type="ECO:0000256" key="2">
    <source>
        <dbReference type="ARBA" id="ARBA00022448"/>
    </source>
</evidence>
<evidence type="ECO:0000256" key="6">
    <source>
        <dbReference type="SAM" id="Phobius"/>
    </source>
</evidence>
<feature type="transmembrane region" description="Helical" evidence="6">
    <location>
        <begin position="447"/>
        <end position="466"/>
    </location>
</feature>
<comment type="subcellular location">
    <subcellularLocation>
        <location evidence="1">Endomembrane system</location>
        <topology evidence="1">Multi-pass membrane protein</topology>
    </subcellularLocation>
</comment>
<keyword evidence="9" id="KW-1185">Reference proteome</keyword>
<keyword evidence="2" id="KW-0813">Transport</keyword>
<dbReference type="Proteomes" id="UP000403266">
    <property type="component" value="Unassembled WGS sequence"/>
</dbReference>
<protein>
    <submittedName>
        <fullName evidence="8">MFS transporter</fullName>
    </submittedName>
</protein>
<dbReference type="Pfam" id="PF11700">
    <property type="entry name" value="ATG22"/>
    <property type="match status" value="1"/>
</dbReference>
<name>A0A5N7MNL3_9HYPH</name>
<feature type="transmembrane region" description="Helical" evidence="6">
    <location>
        <begin position="28"/>
        <end position="56"/>
    </location>
</feature>
<feature type="transmembrane region" description="Helical" evidence="6">
    <location>
        <begin position="125"/>
        <end position="146"/>
    </location>
</feature>
<proteinExistence type="predicted"/>
<dbReference type="SUPFAM" id="SSF103473">
    <property type="entry name" value="MFS general substrate transporter"/>
    <property type="match status" value="1"/>
</dbReference>
<dbReference type="Gene3D" id="1.20.1250.20">
    <property type="entry name" value="MFS general substrate transporter like domains"/>
    <property type="match status" value="1"/>
</dbReference>
<evidence type="ECO:0000256" key="3">
    <source>
        <dbReference type="ARBA" id="ARBA00022692"/>
    </source>
</evidence>
<reference evidence="8 9" key="1">
    <citation type="journal article" date="2019" name="Syst. Appl. Microbiol.">
        <title>Microvirga tunisiensis sp. nov., a root nodule symbiotic bacterium isolated from Lupinus micranthus and L. luteus grown in Northern Tunisia.</title>
        <authorList>
            <person name="Msaddak A."/>
            <person name="Rejili M."/>
            <person name="Duran D."/>
            <person name="Mars M."/>
            <person name="Palacios J.M."/>
            <person name="Ruiz-Argueso T."/>
            <person name="Rey L."/>
            <person name="Imperial J."/>
        </authorList>
    </citation>
    <scope>NUCLEOTIDE SEQUENCE [LARGE SCALE GENOMIC DNA]</scope>
    <source>
        <strain evidence="8 9">Lmie10</strain>
    </source>
</reference>
<feature type="transmembrane region" description="Helical" evidence="6">
    <location>
        <begin position="100"/>
        <end position="119"/>
    </location>
</feature>
<feature type="transmembrane region" description="Helical" evidence="6">
    <location>
        <begin position="68"/>
        <end position="88"/>
    </location>
</feature>
<dbReference type="GO" id="GO:0022857">
    <property type="term" value="F:transmembrane transporter activity"/>
    <property type="evidence" value="ECO:0007669"/>
    <property type="project" value="InterPro"/>
</dbReference>
<evidence type="ECO:0000256" key="1">
    <source>
        <dbReference type="ARBA" id="ARBA00004127"/>
    </source>
</evidence>
<evidence type="ECO:0000256" key="4">
    <source>
        <dbReference type="ARBA" id="ARBA00022989"/>
    </source>
</evidence>
<feature type="transmembrane region" description="Helical" evidence="6">
    <location>
        <begin position="381"/>
        <end position="404"/>
    </location>
</feature>
<dbReference type="EMBL" id="VOSK01000158">
    <property type="protein sequence ID" value="MPR28607.1"/>
    <property type="molecule type" value="Genomic_DNA"/>
</dbReference>
<comment type="caution">
    <text evidence="8">The sequence shown here is derived from an EMBL/GenBank/DDBJ whole genome shotgun (WGS) entry which is preliminary data.</text>
</comment>
<dbReference type="InterPro" id="IPR024671">
    <property type="entry name" value="Atg22-like"/>
</dbReference>
<dbReference type="GO" id="GO:0012505">
    <property type="term" value="C:endomembrane system"/>
    <property type="evidence" value="ECO:0007669"/>
    <property type="project" value="UniProtKB-SubCell"/>
</dbReference>
<evidence type="ECO:0000313" key="9">
    <source>
        <dbReference type="Proteomes" id="UP000403266"/>
    </source>
</evidence>
<dbReference type="InterPro" id="IPR050495">
    <property type="entry name" value="ATG22/LtaA_families"/>
</dbReference>
<sequence>MQQQRGKQSPVRDINPLAPSRKASRPAILGWLLFDWACQPFFTLVTTFVFAPYFASALAPDPVSGQSLWGYATAAGGLVLAILSPVLGSIADATGPKKPWIAACGLVLFIASFALWYAAPGQPHAIAVALVGFAFGTVAVEVAAVFNNAMIPHLVPPERYGRLSGTGWAMGYLGGLVSLVIVLGFLAADPVTMKTVFGLNPLFGLDPATREGDRITGPFSALWFLVFVLPLFLFTPDVPRSGMGLKEAARKGLEQVRSTIDDARRHESIGRFLLANMVYQDALVALFAFGGIYGAGVFGWQAIELGIFGILLTITGTLGALIGGRLDDRIGAKPVILGSIAILALVCIGVLSLGRDHILFVIPTAPSAPDDGLYGSAPEKAFVLLGLVIGSVAGPLQASSRSLLARLVPAHEAGRYFGLLALSGKVTSFLAPLAVAVATAIFQTQAAGPAVLILFLLVGFWLLSGVKRV</sequence>
<gene>
    <name evidence="8" type="ORF">FS320_26545</name>
</gene>
<evidence type="ECO:0000259" key="7">
    <source>
        <dbReference type="PROSITE" id="PS50850"/>
    </source>
</evidence>
<dbReference type="PROSITE" id="PS50850">
    <property type="entry name" value="MFS"/>
    <property type="match status" value="1"/>
</dbReference>
<dbReference type="InterPro" id="IPR036259">
    <property type="entry name" value="MFS_trans_sf"/>
</dbReference>
<dbReference type="PANTHER" id="PTHR23519:SF1">
    <property type="entry name" value="AUTOPHAGY-RELATED PROTEIN 22"/>
    <property type="match status" value="1"/>
</dbReference>
<feature type="transmembrane region" description="Helical" evidence="6">
    <location>
        <begin position="272"/>
        <end position="293"/>
    </location>
</feature>
<keyword evidence="3 6" id="KW-0812">Transmembrane</keyword>
<feature type="transmembrane region" description="Helical" evidence="6">
    <location>
        <begin position="416"/>
        <end position="441"/>
    </location>
</feature>
<dbReference type="AlphaFoldDB" id="A0A5N7MNL3"/>
<keyword evidence="4 6" id="KW-1133">Transmembrane helix</keyword>
<dbReference type="PANTHER" id="PTHR23519">
    <property type="entry name" value="AUTOPHAGY-RELATED PROTEIN 22"/>
    <property type="match status" value="1"/>
</dbReference>